<dbReference type="EMBL" id="KV012822">
    <property type="protein sequence ID" value="KZV24387.1"/>
    <property type="molecule type" value="Genomic_DNA"/>
</dbReference>
<dbReference type="Proteomes" id="UP000250235">
    <property type="component" value="Unassembled WGS sequence"/>
</dbReference>
<dbReference type="PANTHER" id="PTHR31642">
    <property type="entry name" value="TRICHOTHECENE 3-O-ACETYLTRANSFERASE"/>
    <property type="match status" value="1"/>
</dbReference>
<keyword evidence="2" id="KW-0808">Transferase</keyword>
<dbReference type="InterPro" id="IPR023213">
    <property type="entry name" value="CAT-like_dom_sf"/>
</dbReference>
<organism evidence="2 3">
    <name type="scientific">Dorcoceras hygrometricum</name>
    <dbReference type="NCBI Taxonomy" id="472368"/>
    <lineage>
        <taxon>Eukaryota</taxon>
        <taxon>Viridiplantae</taxon>
        <taxon>Streptophyta</taxon>
        <taxon>Embryophyta</taxon>
        <taxon>Tracheophyta</taxon>
        <taxon>Spermatophyta</taxon>
        <taxon>Magnoliopsida</taxon>
        <taxon>eudicotyledons</taxon>
        <taxon>Gunneridae</taxon>
        <taxon>Pentapetalae</taxon>
        <taxon>asterids</taxon>
        <taxon>lamiids</taxon>
        <taxon>Lamiales</taxon>
        <taxon>Gesneriaceae</taxon>
        <taxon>Didymocarpoideae</taxon>
        <taxon>Trichosporeae</taxon>
        <taxon>Loxocarpinae</taxon>
        <taxon>Dorcoceras</taxon>
    </lineage>
</organism>
<accession>A0A2Z7AYN6</accession>
<dbReference type="Gene3D" id="3.30.559.10">
    <property type="entry name" value="Chloramphenicol acetyltransferase-like domain"/>
    <property type="match status" value="2"/>
</dbReference>
<name>A0A2Z7AYN6_9LAMI</name>
<proteinExistence type="inferred from homology"/>
<dbReference type="PANTHER" id="PTHR31642:SF231">
    <property type="entry name" value="BAHD FAMILY ACYLTRANSFERASE, CLADE V"/>
    <property type="match status" value="1"/>
</dbReference>
<keyword evidence="2" id="KW-0012">Acyltransferase</keyword>
<reference evidence="2 3" key="1">
    <citation type="journal article" date="2015" name="Proc. Natl. Acad. Sci. U.S.A.">
        <title>The resurrection genome of Boea hygrometrica: A blueprint for survival of dehydration.</title>
        <authorList>
            <person name="Xiao L."/>
            <person name="Yang G."/>
            <person name="Zhang L."/>
            <person name="Yang X."/>
            <person name="Zhao S."/>
            <person name="Ji Z."/>
            <person name="Zhou Q."/>
            <person name="Hu M."/>
            <person name="Wang Y."/>
            <person name="Chen M."/>
            <person name="Xu Y."/>
            <person name="Jin H."/>
            <person name="Xiao X."/>
            <person name="Hu G."/>
            <person name="Bao F."/>
            <person name="Hu Y."/>
            <person name="Wan P."/>
            <person name="Li L."/>
            <person name="Deng X."/>
            <person name="Kuang T."/>
            <person name="Xiang C."/>
            <person name="Zhu J.K."/>
            <person name="Oliver M.J."/>
            <person name="He Y."/>
        </authorList>
    </citation>
    <scope>NUCLEOTIDE SEQUENCE [LARGE SCALE GENOMIC DNA]</scope>
    <source>
        <strain evidence="3">cv. XS01</strain>
    </source>
</reference>
<dbReference type="OrthoDB" id="671439at2759"/>
<dbReference type="GO" id="GO:0016747">
    <property type="term" value="F:acyltransferase activity, transferring groups other than amino-acyl groups"/>
    <property type="evidence" value="ECO:0007669"/>
    <property type="project" value="TreeGrafter"/>
</dbReference>
<sequence length="418" mass="47058">MFLSNIDQAVTFTVETVFFYEVPSNMTLSETIDIADKVRKAVSEVLLRPYYFMAGRLNFNDETKRMELICNNAGVIFVRATSRLSIKDLGNLAYPNPTFSNLIHRPGLYKSLAETAVFTIQVTRFKCGGCSIGFMTNHAIFDGKSASDLFHNLASVCRGEGLKSELINNDRTCIRARNPPQIHYPHKEYVKLAKTASLASSFTSQKRTSPSPLIFSEKYTHKLFFFSFETLKLLKQKAILKCSTFEVIAAHIWRARTKALCDENNYDQDSTVLYAVDIRDKLVPPLPDSFAGNAVITALATAKARNLIEKPLSFGVERVKKGRERVTDDYIRSAIDWLEVHKGIPATCGGSFYVSAWWKLPFKELDFGFGKPRHGGPIVSGNDEFVLLLSDENGMGINVWMGLEKETMKRFNSCVFDI</sequence>
<gene>
    <name evidence="2" type="ORF">F511_17578</name>
</gene>
<evidence type="ECO:0000313" key="2">
    <source>
        <dbReference type="EMBL" id="KZV24387.1"/>
    </source>
</evidence>
<dbReference type="Pfam" id="PF02458">
    <property type="entry name" value="Transferase"/>
    <property type="match status" value="1"/>
</dbReference>
<protein>
    <submittedName>
        <fullName evidence="2">BAHD family acyltransferase, clade V</fullName>
    </submittedName>
</protein>
<dbReference type="InterPro" id="IPR050317">
    <property type="entry name" value="Plant_Fungal_Acyltransferase"/>
</dbReference>
<comment type="similarity">
    <text evidence="1">Belongs to the plant acyltransferase family.</text>
</comment>
<keyword evidence="3" id="KW-1185">Reference proteome</keyword>
<evidence type="ECO:0000256" key="1">
    <source>
        <dbReference type="ARBA" id="ARBA00009861"/>
    </source>
</evidence>
<dbReference type="AlphaFoldDB" id="A0A2Z7AYN6"/>
<evidence type="ECO:0000313" key="3">
    <source>
        <dbReference type="Proteomes" id="UP000250235"/>
    </source>
</evidence>